<organism evidence="3 4">
    <name type="scientific">Elaphomyces granulatus</name>
    <dbReference type="NCBI Taxonomy" id="519963"/>
    <lineage>
        <taxon>Eukaryota</taxon>
        <taxon>Fungi</taxon>
        <taxon>Dikarya</taxon>
        <taxon>Ascomycota</taxon>
        <taxon>Pezizomycotina</taxon>
        <taxon>Eurotiomycetes</taxon>
        <taxon>Eurotiomycetidae</taxon>
        <taxon>Eurotiales</taxon>
        <taxon>Elaphomycetaceae</taxon>
        <taxon>Elaphomyces</taxon>
    </lineage>
</organism>
<dbReference type="InterPro" id="IPR015943">
    <property type="entry name" value="WD40/YVTN_repeat-like_dom_sf"/>
</dbReference>
<dbReference type="EMBL" id="NPHW01003394">
    <property type="protein sequence ID" value="OXV09665.1"/>
    <property type="molecule type" value="Genomic_DNA"/>
</dbReference>
<feature type="region of interest" description="Disordered" evidence="2">
    <location>
        <begin position="595"/>
        <end position="618"/>
    </location>
</feature>
<feature type="repeat" description="WD" evidence="1">
    <location>
        <begin position="277"/>
        <end position="318"/>
    </location>
</feature>
<reference evidence="3 4" key="1">
    <citation type="journal article" date="2015" name="Environ. Microbiol.">
        <title>Metagenome sequence of Elaphomyces granulatus from sporocarp tissue reveals Ascomycota ectomycorrhizal fingerprints of genome expansion and a Proteobacteria-rich microbiome.</title>
        <authorList>
            <person name="Quandt C.A."/>
            <person name="Kohler A."/>
            <person name="Hesse C.N."/>
            <person name="Sharpton T.J."/>
            <person name="Martin F."/>
            <person name="Spatafora J.W."/>
        </authorList>
    </citation>
    <scope>NUCLEOTIDE SEQUENCE [LARGE SCALE GENOMIC DNA]</scope>
    <source>
        <strain evidence="3 4">OSC145934</strain>
    </source>
</reference>
<dbReference type="PROSITE" id="PS50082">
    <property type="entry name" value="WD_REPEATS_2"/>
    <property type="match status" value="1"/>
</dbReference>
<evidence type="ECO:0000256" key="2">
    <source>
        <dbReference type="SAM" id="MobiDB-lite"/>
    </source>
</evidence>
<feature type="region of interest" description="Disordered" evidence="2">
    <location>
        <begin position="746"/>
        <end position="798"/>
    </location>
</feature>
<dbReference type="GO" id="GO:0030686">
    <property type="term" value="C:90S preribosome"/>
    <property type="evidence" value="ECO:0007669"/>
    <property type="project" value="InterPro"/>
</dbReference>
<proteinExistence type="predicted"/>
<dbReference type="SMART" id="SM00320">
    <property type="entry name" value="WD40"/>
    <property type="match status" value="8"/>
</dbReference>
<dbReference type="GO" id="GO:0034455">
    <property type="term" value="C:t-UTP complex"/>
    <property type="evidence" value="ECO:0007669"/>
    <property type="project" value="TreeGrafter"/>
</dbReference>
<dbReference type="AlphaFoldDB" id="A0A232LZS1"/>
<evidence type="ECO:0000256" key="1">
    <source>
        <dbReference type="PROSITE-ProRule" id="PRU00221"/>
    </source>
</evidence>
<keyword evidence="4" id="KW-1185">Reference proteome</keyword>
<evidence type="ECO:0000313" key="3">
    <source>
        <dbReference type="EMBL" id="OXV09665.1"/>
    </source>
</evidence>
<evidence type="ECO:0000313" key="4">
    <source>
        <dbReference type="Proteomes" id="UP000243515"/>
    </source>
</evidence>
<keyword evidence="1" id="KW-0853">WD repeat</keyword>
<dbReference type="InterPro" id="IPR046351">
    <property type="entry name" value="UTP4"/>
</dbReference>
<dbReference type="OrthoDB" id="8883818at2759"/>
<dbReference type="PANTHER" id="PTHR44163:SF1">
    <property type="entry name" value="U3 SMALL NUCLEOLAR RNA-ASSOCIATED PROTEIN 4 HOMOLOG"/>
    <property type="match status" value="1"/>
</dbReference>
<sequence>MDIHRCRFVPYNPQAINALSFSHPSSLDLAGRGVPTLRLAVGRANGDIEIWNPLRGAWFQETVLRGGKDRSIEGLTWTLDPAEDIMDGSGTRPGRLRLFSIGYSNTVTEWDLEQGRPARHSGGNYGEIWCLAAQPCWNAVKRKDGKPLHPAEGEYTGQHLAAGCADGSIVILSTADNDLKFLRIMRPSTKRARVLSITFQSRNVIAAGYADSSIRLFDIRNGRLLRTISLGRGPIGGPTGILVWSVRCLPDGTIVSGDSTGEVRFWDGKNYSLIQRLQGHQADILDIAVSADGESVISGGADQRTVVYRLKEGEKGDKKRRWAELMHRRYHTHDVKAFAVYETKDISVVVSGGPDAAPVVLPLREFGKEHHRKLSPLPQLPQLTSAPSRRLLMSFWDQEVRIWRVPRKPTHFQDNPDGQKYQLVGKILLQGEDNITSATLSPDGSFLAVATVTCVRVFSLRRQKGIAKDILRVQRLDVPSELAKDGARLVCISPDSRWLCVVRPNSDILLVRIQPASAQARSRIISNVSKLRRVPRYSRYEKPSHGTLGNFDRTIRTVVFSEDSRILASGDLSGCVDIWLLESVGELLSVRPAKKVNQTTSSDDESSDDEDEQPIFDGQRWQLSLRETPIPRLGSGVILMLFRPPRLSQPALLTNGENHSPSGNPENNICLMVITSDHRLVEFDVQSGKYSDWARRNPKAYLPAEFTSIKDRAMGGIWDSNEGRERLWLYGTSWLWMFDLEQDFPPPENAAAATKGQPGPEASGQLIKSSSLKRKRELDYEEDDIKGKSNSGAGDRISRSQADISLGANFKKIVGKDESQGEWVSFRIEHQQDIIGENEDERDDFVGSSDSNFAMLRRDYQGVEKVDSSQSCHSTGVEDTKFFRIGQKATSVAVVSDNSSSNHVLPPNEAVNGNIEGGPASPSQQQMMEAEHDTSPQLPRRWWYTFKYRDILGIVQLRSPSESDEDNEEIKPKHGNNHFEVVIVERPMWDVNLPGRYLRDYE</sequence>
<dbReference type="InterPro" id="IPR001680">
    <property type="entry name" value="WD40_rpt"/>
</dbReference>
<dbReference type="PANTHER" id="PTHR44163">
    <property type="entry name" value="U3 SMALL NUCLEOLAR RNA-ASSOCIATED PROTEIN 4 HOMOLOG"/>
    <property type="match status" value="1"/>
</dbReference>
<dbReference type="GO" id="GO:0003723">
    <property type="term" value="F:RNA binding"/>
    <property type="evidence" value="ECO:0007669"/>
    <property type="project" value="TreeGrafter"/>
</dbReference>
<feature type="compositionally biased region" description="Acidic residues" evidence="2">
    <location>
        <begin position="602"/>
        <end position="614"/>
    </location>
</feature>
<name>A0A232LZS1_9EURO</name>
<dbReference type="Proteomes" id="UP000243515">
    <property type="component" value="Unassembled WGS sequence"/>
</dbReference>
<dbReference type="SUPFAM" id="SSF50978">
    <property type="entry name" value="WD40 repeat-like"/>
    <property type="match status" value="2"/>
</dbReference>
<dbReference type="Gene3D" id="2.130.10.10">
    <property type="entry name" value="YVTN repeat-like/Quinoprotein amine dehydrogenase"/>
    <property type="match status" value="2"/>
</dbReference>
<accession>A0A232LZS1</accession>
<dbReference type="Pfam" id="PF00400">
    <property type="entry name" value="WD40"/>
    <property type="match status" value="2"/>
</dbReference>
<protein>
    <submittedName>
        <fullName evidence="3">Uncharacterized protein</fullName>
    </submittedName>
</protein>
<dbReference type="GO" id="GO:0000462">
    <property type="term" value="P:maturation of SSU-rRNA from tricistronic rRNA transcript (SSU-rRNA, 5.8S rRNA, LSU-rRNA)"/>
    <property type="evidence" value="ECO:0007669"/>
    <property type="project" value="InterPro"/>
</dbReference>
<comment type="caution">
    <text evidence="3">The sequence shown here is derived from an EMBL/GenBank/DDBJ whole genome shotgun (WGS) entry which is preliminary data.</text>
</comment>
<dbReference type="GO" id="GO:0032040">
    <property type="term" value="C:small-subunit processome"/>
    <property type="evidence" value="ECO:0007669"/>
    <property type="project" value="TreeGrafter"/>
</dbReference>
<dbReference type="InterPro" id="IPR036322">
    <property type="entry name" value="WD40_repeat_dom_sf"/>
</dbReference>
<gene>
    <name evidence="3" type="ORF">Egran_02572</name>
</gene>